<dbReference type="Proteomes" id="UP001497392">
    <property type="component" value="Unassembled WGS sequence"/>
</dbReference>
<proteinExistence type="predicted"/>
<feature type="compositionally biased region" description="Basic and acidic residues" evidence="1">
    <location>
        <begin position="112"/>
        <end position="127"/>
    </location>
</feature>
<gene>
    <name evidence="2" type="primary">g7418</name>
    <name evidence="2" type="ORF">VP750_LOCUS6351</name>
</gene>
<name>A0ABP1G2M2_9CHLO</name>
<dbReference type="EMBL" id="CAXHTA020000011">
    <property type="protein sequence ID" value="CAL5224692.1"/>
    <property type="molecule type" value="Genomic_DNA"/>
</dbReference>
<organism evidence="2 3">
    <name type="scientific">Coccomyxa viridis</name>
    <dbReference type="NCBI Taxonomy" id="1274662"/>
    <lineage>
        <taxon>Eukaryota</taxon>
        <taxon>Viridiplantae</taxon>
        <taxon>Chlorophyta</taxon>
        <taxon>core chlorophytes</taxon>
        <taxon>Trebouxiophyceae</taxon>
        <taxon>Trebouxiophyceae incertae sedis</taxon>
        <taxon>Coccomyxaceae</taxon>
        <taxon>Coccomyxa</taxon>
    </lineage>
</organism>
<reference evidence="2 3" key="1">
    <citation type="submission" date="2024-06" db="EMBL/GenBank/DDBJ databases">
        <authorList>
            <person name="Kraege A."/>
            <person name="Thomma B."/>
        </authorList>
    </citation>
    <scope>NUCLEOTIDE SEQUENCE [LARGE SCALE GENOMIC DNA]</scope>
</reference>
<keyword evidence="3" id="KW-1185">Reference proteome</keyword>
<accession>A0ABP1G2M2</accession>
<evidence type="ECO:0000256" key="1">
    <source>
        <dbReference type="SAM" id="MobiDB-lite"/>
    </source>
</evidence>
<evidence type="ECO:0000313" key="2">
    <source>
        <dbReference type="EMBL" id="CAL5224692.1"/>
    </source>
</evidence>
<protein>
    <submittedName>
        <fullName evidence="2">G7418 protein</fullName>
    </submittedName>
</protein>
<comment type="caution">
    <text evidence="2">The sequence shown here is derived from an EMBL/GenBank/DDBJ whole genome shotgun (WGS) entry which is preliminary data.</text>
</comment>
<evidence type="ECO:0000313" key="3">
    <source>
        <dbReference type="Proteomes" id="UP001497392"/>
    </source>
</evidence>
<sequence>MMHRQLAASTLHFPLYSRKPLRQRRSPLRCSGTQSSAGERMQAKENWRLFWEKYKTSKPSHMSGWEGEFVSYAPTGAGEEDVRFQDIWYRGFQEKGEDGRFHMKMIRKADQEAKSWPRAGRERHDGLDETTLSGTEEDSSFPSGFWHPYGRGNDKLPPSRVVCLSADVIAQVTLQFPSVDAVKSAQEWDFMGSSEITFISGGNRLAHEGKRVILTVTYKGGGDGSILFHQASWDPVFVEDVDPEWSINLPARRHLHEDQRPPLPEDVQEWPIEEGVPGKAVIMRYKKEEQCWERLPEVDVTYSHPDSSGQVLYRYADGMYGLYPKTIGDGAPLVFEAGVITGGVDVWKYIARYHDDRSINTIEWHRYDDETHIAAHS</sequence>
<feature type="region of interest" description="Disordered" evidence="1">
    <location>
        <begin position="112"/>
        <end position="139"/>
    </location>
</feature>